<reference evidence="2 3" key="1">
    <citation type="submission" date="2018-05" db="EMBL/GenBank/DDBJ databases">
        <title>Evolution of GPA BGCs.</title>
        <authorList>
            <person name="Waglechner N."/>
            <person name="Wright G.D."/>
        </authorList>
    </citation>
    <scope>NUCLEOTIDE SEQUENCE [LARGE SCALE GENOMIC DNA]</scope>
    <source>
        <strain evidence="2 3">A82846</strain>
    </source>
</reference>
<dbReference type="RefSeq" id="WP_037273717.1">
    <property type="nucleotide sequence ID" value="NZ_QHKI01000027.1"/>
</dbReference>
<dbReference type="InterPro" id="IPR036866">
    <property type="entry name" value="RibonucZ/Hydroxyglut_hydro"/>
</dbReference>
<protein>
    <recommendedName>
        <fullName evidence="1">Metallo-beta-lactamase domain-containing protein</fullName>
    </recommendedName>
</protein>
<dbReference type="AlphaFoldDB" id="A0A428Z3W2"/>
<sequence>MRFVLLGVGAMNSPRYRPAGLLLSWRGKRIMFDGGPGAQPRHQIDAWLVTDQQGELIREIRRLAEAYGTNPIVATYTHQTLRVQPRPVGHTSHPTYGYLLESDGDRVVWAPEFWEFPPWAAGADLMFADAAGWNRAIHFAGNVGGHACVATTARAARNHGVKRLVFAHIGRPAIRAIDQGAHPAFGEWGVEGRLYQLR</sequence>
<dbReference type="Proteomes" id="UP000287547">
    <property type="component" value="Unassembled WGS sequence"/>
</dbReference>
<dbReference type="SUPFAM" id="SSF56281">
    <property type="entry name" value="Metallo-hydrolase/oxidoreductase"/>
    <property type="match status" value="1"/>
</dbReference>
<gene>
    <name evidence="2" type="ORF">DMH04_28660</name>
</gene>
<organism evidence="2 3">
    <name type="scientific">Kibdelosporangium aridum</name>
    <dbReference type="NCBI Taxonomy" id="2030"/>
    <lineage>
        <taxon>Bacteria</taxon>
        <taxon>Bacillati</taxon>
        <taxon>Actinomycetota</taxon>
        <taxon>Actinomycetes</taxon>
        <taxon>Pseudonocardiales</taxon>
        <taxon>Pseudonocardiaceae</taxon>
        <taxon>Kibdelosporangium</taxon>
    </lineage>
</organism>
<dbReference type="EMBL" id="QHKI01000027">
    <property type="protein sequence ID" value="RSM80888.1"/>
    <property type="molecule type" value="Genomic_DNA"/>
</dbReference>
<proteinExistence type="predicted"/>
<comment type="caution">
    <text evidence="2">The sequence shown here is derived from an EMBL/GenBank/DDBJ whole genome shotgun (WGS) entry which is preliminary data.</text>
</comment>
<dbReference type="OrthoDB" id="3474494at2"/>
<evidence type="ECO:0000313" key="3">
    <source>
        <dbReference type="Proteomes" id="UP000287547"/>
    </source>
</evidence>
<name>A0A428Z3W2_KIBAR</name>
<dbReference type="Gene3D" id="3.60.15.10">
    <property type="entry name" value="Ribonuclease Z/Hydroxyacylglutathione hydrolase-like"/>
    <property type="match status" value="1"/>
</dbReference>
<feature type="domain" description="Metallo-beta-lactamase" evidence="1">
    <location>
        <begin position="78"/>
        <end position="169"/>
    </location>
</feature>
<evidence type="ECO:0000313" key="2">
    <source>
        <dbReference type="EMBL" id="RSM80888.1"/>
    </source>
</evidence>
<evidence type="ECO:0000259" key="1">
    <source>
        <dbReference type="Pfam" id="PF12706"/>
    </source>
</evidence>
<dbReference type="Pfam" id="PF12706">
    <property type="entry name" value="Lactamase_B_2"/>
    <property type="match status" value="1"/>
</dbReference>
<dbReference type="InterPro" id="IPR001279">
    <property type="entry name" value="Metallo-B-lactamas"/>
</dbReference>
<accession>A0A428Z3W2</accession>